<proteinExistence type="predicted"/>
<dbReference type="RefSeq" id="WP_123853408.1">
    <property type="nucleotide sequence ID" value="NZ_CP033912.1"/>
</dbReference>
<reference evidence="3 4" key="1">
    <citation type="submission" date="2018-11" db="EMBL/GenBank/DDBJ databases">
        <title>Proposal to divide the Flavobacteriaceae and reorganize its genera based on Amino Acid Identity values calculated from whole genome sequences.</title>
        <authorList>
            <person name="Nicholson A.C."/>
            <person name="Gulvik C.A."/>
            <person name="Whitney A.M."/>
            <person name="Humrighouse B.W."/>
            <person name="Bell M."/>
            <person name="Holmes B."/>
            <person name="Steigerwalt A.G."/>
            <person name="Villarma A."/>
            <person name="Sheth M."/>
            <person name="Batra D."/>
            <person name="Pryor J."/>
            <person name="Bernardet J.-F."/>
            <person name="Hugo C."/>
            <person name="Kampfer P."/>
            <person name="Newman J."/>
            <person name="McQuiston J.R."/>
        </authorList>
    </citation>
    <scope>NUCLEOTIDE SEQUENCE [LARGE SCALE GENOMIC DNA]</scope>
    <source>
        <strain evidence="1 3">G0207</strain>
        <strain evidence="2 4">H5143</strain>
    </source>
</reference>
<evidence type="ECO:0000313" key="2">
    <source>
        <dbReference type="EMBL" id="AZA97567.1"/>
    </source>
</evidence>
<dbReference type="Proteomes" id="UP000281741">
    <property type="component" value="Chromosome"/>
</dbReference>
<evidence type="ECO:0000313" key="3">
    <source>
        <dbReference type="Proteomes" id="UP000274073"/>
    </source>
</evidence>
<dbReference type="EMBL" id="CP033912">
    <property type="protein sequence ID" value="AZA97567.1"/>
    <property type="molecule type" value="Genomic_DNA"/>
</dbReference>
<evidence type="ECO:0000313" key="1">
    <source>
        <dbReference type="EMBL" id="AZA85460.1"/>
    </source>
</evidence>
<dbReference type="EMBL" id="CP033915">
    <property type="protein sequence ID" value="AZA85460.1"/>
    <property type="molecule type" value="Genomic_DNA"/>
</dbReference>
<dbReference type="AlphaFoldDB" id="A0AAD1DL17"/>
<evidence type="ECO:0000313" key="4">
    <source>
        <dbReference type="Proteomes" id="UP000281741"/>
    </source>
</evidence>
<sequence>MKISLCYLNGSVDIEWNIPFFPRTGEYISTAEILSEKEAKQLAENRDYFKIINISWFPSLDSKEPYAEIILE</sequence>
<dbReference type="Proteomes" id="UP000274073">
    <property type="component" value="Chromosome"/>
</dbReference>
<keyword evidence="4" id="KW-1185">Reference proteome</keyword>
<organism evidence="1 3">
    <name type="scientific">Chryseobacterium shandongense</name>
    <dbReference type="NCBI Taxonomy" id="1493872"/>
    <lineage>
        <taxon>Bacteria</taxon>
        <taxon>Pseudomonadati</taxon>
        <taxon>Bacteroidota</taxon>
        <taxon>Flavobacteriia</taxon>
        <taxon>Flavobacteriales</taxon>
        <taxon>Weeksellaceae</taxon>
        <taxon>Chryseobacterium group</taxon>
        <taxon>Chryseobacterium</taxon>
    </lineage>
</organism>
<accession>A0AAD1DL17</accession>
<gene>
    <name evidence="1" type="ORF">EG349_00970</name>
    <name evidence="2" type="ORF">EG353_19440</name>
</gene>
<name>A0AAD1DL17_9FLAO</name>
<protein>
    <submittedName>
        <fullName evidence="1">Uncharacterized protein</fullName>
    </submittedName>
</protein>